<comment type="caution">
    <text evidence="4">The sequence shown here is derived from an EMBL/GenBank/DDBJ whole genome shotgun (WGS) entry which is preliminary data.</text>
</comment>
<dbReference type="InterPro" id="IPR050712">
    <property type="entry name" value="NAD(P)H-dep_reductase"/>
</dbReference>
<feature type="domain" description="NADPH-dependent FMN reductase-like" evidence="3">
    <location>
        <begin position="6"/>
        <end position="151"/>
    </location>
</feature>
<keyword evidence="2" id="KW-0288">FMN</keyword>
<dbReference type="GO" id="GO:0010181">
    <property type="term" value="F:FMN binding"/>
    <property type="evidence" value="ECO:0007669"/>
    <property type="project" value="TreeGrafter"/>
</dbReference>
<accession>A0A2W5KBN5</accession>
<dbReference type="InterPro" id="IPR029039">
    <property type="entry name" value="Flavoprotein-like_sf"/>
</dbReference>
<proteinExistence type="predicted"/>
<dbReference type="Proteomes" id="UP000249046">
    <property type="component" value="Unassembled WGS sequence"/>
</dbReference>
<dbReference type="InterPro" id="IPR005025">
    <property type="entry name" value="FMN_Rdtase-like_dom"/>
</dbReference>
<name>A0A2W5KBN5_9GAMM</name>
<dbReference type="GO" id="GO:0005829">
    <property type="term" value="C:cytosol"/>
    <property type="evidence" value="ECO:0007669"/>
    <property type="project" value="TreeGrafter"/>
</dbReference>
<organism evidence="4 5">
    <name type="scientific">Rhodanobacter denitrificans</name>
    <dbReference type="NCBI Taxonomy" id="666685"/>
    <lineage>
        <taxon>Bacteria</taxon>
        <taxon>Pseudomonadati</taxon>
        <taxon>Pseudomonadota</taxon>
        <taxon>Gammaproteobacteria</taxon>
        <taxon>Lysobacterales</taxon>
        <taxon>Rhodanobacteraceae</taxon>
        <taxon>Rhodanobacter</taxon>
    </lineage>
</organism>
<evidence type="ECO:0000313" key="5">
    <source>
        <dbReference type="Proteomes" id="UP000249046"/>
    </source>
</evidence>
<evidence type="ECO:0000256" key="1">
    <source>
        <dbReference type="ARBA" id="ARBA00001917"/>
    </source>
</evidence>
<keyword evidence="2" id="KW-0285">Flavoprotein</keyword>
<dbReference type="PANTHER" id="PTHR30543:SF21">
    <property type="entry name" value="NAD(P)H-DEPENDENT FMN REDUCTASE LOT6"/>
    <property type="match status" value="1"/>
</dbReference>
<reference evidence="4 5" key="1">
    <citation type="submission" date="2017-08" db="EMBL/GenBank/DDBJ databases">
        <title>Infants hospitalized years apart are colonized by the same room-sourced microbial strains.</title>
        <authorList>
            <person name="Brooks B."/>
            <person name="Olm M.R."/>
            <person name="Firek B.A."/>
            <person name="Baker R."/>
            <person name="Thomas B.C."/>
            <person name="Morowitz M.J."/>
            <person name="Banfield J.F."/>
        </authorList>
    </citation>
    <scope>NUCLEOTIDE SEQUENCE [LARGE SCALE GENOMIC DNA]</scope>
    <source>
        <strain evidence="4">S2_005_003_R2_42</strain>
    </source>
</reference>
<evidence type="ECO:0000259" key="3">
    <source>
        <dbReference type="Pfam" id="PF03358"/>
    </source>
</evidence>
<dbReference type="PANTHER" id="PTHR30543">
    <property type="entry name" value="CHROMATE REDUCTASE"/>
    <property type="match status" value="1"/>
</dbReference>
<dbReference type="Pfam" id="PF03358">
    <property type="entry name" value="FMN_red"/>
    <property type="match status" value="1"/>
</dbReference>
<dbReference type="AlphaFoldDB" id="A0A2W5KBN5"/>
<gene>
    <name evidence="4" type="ORF">DI564_11105</name>
</gene>
<dbReference type="SUPFAM" id="SSF52218">
    <property type="entry name" value="Flavoproteins"/>
    <property type="match status" value="1"/>
</dbReference>
<evidence type="ECO:0000313" key="4">
    <source>
        <dbReference type="EMBL" id="PZQ13439.1"/>
    </source>
</evidence>
<dbReference type="GO" id="GO:0016491">
    <property type="term" value="F:oxidoreductase activity"/>
    <property type="evidence" value="ECO:0007669"/>
    <property type="project" value="InterPro"/>
</dbReference>
<protein>
    <submittedName>
        <fullName evidence="4">NADPH-dependent FMN reductase</fullName>
    </submittedName>
</protein>
<dbReference type="EMBL" id="QFPO01000009">
    <property type="protein sequence ID" value="PZQ13439.1"/>
    <property type="molecule type" value="Genomic_DNA"/>
</dbReference>
<dbReference type="Gene3D" id="3.40.50.360">
    <property type="match status" value="1"/>
</dbReference>
<comment type="cofactor">
    <cofactor evidence="1">
        <name>FMN</name>
        <dbReference type="ChEBI" id="CHEBI:58210"/>
    </cofactor>
</comment>
<evidence type="ECO:0000256" key="2">
    <source>
        <dbReference type="ARBA" id="ARBA00022643"/>
    </source>
</evidence>
<sequence length="186" mass="20158">MSDPIRVVGVVASLRRGSYNRLLMRAAEQELPPDMQLEQAVIADLPFYDGDVEAAGLPAPVERFKAQIRAADALLIATPEYNYAIPGLLKNALDWASRPSGQSALTGKAMAVIGASTGVLGTARAQMQLRQLALGLDVQIANRPEVLLGQAASKFDAEGRLTDDNARRLLRELLLTLRTLARRLRT</sequence>